<evidence type="ECO:0000259" key="10">
    <source>
        <dbReference type="PROSITE" id="PS50109"/>
    </source>
</evidence>
<dbReference type="PROSITE" id="PS50112">
    <property type="entry name" value="PAS"/>
    <property type="match status" value="1"/>
</dbReference>
<sequence length="566" mass="64896">MKKKLMISIIGTMTLSLIIVTLLFVTLINFKNEEFIKNQLKKNNQLIINQIELGILNDEHIYEKLYKDTDLRITIIDKDGKVIIDSEADSELMENHNNREEVIEARKTGKGTSIRYSGTLKKRMMYYATFHNDMVIRSSMYVDVITGLEGEYLKYYLTILAFVFLISLLISSKLTYAIIKPIKDLESTTSKIAQGQFDRRARFFSDDEIGQLAVTFNKMADRLQLTIKDSIDKRDKLEAILKSMDSGVIAIDDYNKIIMLNPYAKRIFGINEDVIGNDINNFIDKESFEEIFNDNNNIKEIKINNVIEKHLKIKTADIISENTKIGTVAVIHDITDVRRLENMRSQFVANVSHELKTPLTSIKGFAETLKYVEDKETRDKFLNIINDETERLTRLINDILTLSDIEQYKPNANNVDFEVNKIVNEVYSLTKSMAKKKKILLVKTMEGNPIITGNPDSFKQMLINLVDNAIKYSENGDAVYVHSRVQGYNYVVSVKDTGCGIPEEHIHRLFERFYRVDKARSRDRGGTGLGLAIVKHIVMSFEGNITVNTKVETGSEFIIEIPINME</sequence>
<dbReference type="Pfam" id="PF02518">
    <property type="entry name" value="HATPase_c"/>
    <property type="match status" value="1"/>
</dbReference>
<dbReference type="InterPro" id="IPR003661">
    <property type="entry name" value="HisK_dim/P_dom"/>
</dbReference>
<proteinExistence type="predicted"/>
<dbReference type="EC" id="2.7.13.3" evidence="3"/>
<keyword evidence="6 13" id="KW-0418">Kinase</keyword>
<dbReference type="InterPro" id="IPR005467">
    <property type="entry name" value="His_kinase_dom"/>
</dbReference>
<dbReference type="STRING" id="1121316.SAMN02745207_00268"/>
<dbReference type="GO" id="GO:0004721">
    <property type="term" value="F:phosphoprotein phosphatase activity"/>
    <property type="evidence" value="ECO:0007669"/>
    <property type="project" value="TreeGrafter"/>
</dbReference>
<evidence type="ECO:0000256" key="1">
    <source>
        <dbReference type="ARBA" id="ARBA00000085"/>
    </source>
</evidence>
<evidence type="ECO:0000259" key="12">
    <source>
        <dbReference type="PROSITE" id="PS50885"/>
    </source>
</evidence>
<dbReference type="SUPFAM" id="SSF55785">
    <property type="entry name" value="PYP-like sensor domain (PAS domain)"/>
    <property type="match status" value="1"/>
</dbReference>
<dbReference type="GO" id="GO:0005886">
    <property type="term" value="C:plasma membrane"/>
    <property type="evidence" value="ECO:0007669"/>
    <property type="project" value="TreeGrafter"/>
</dbReference>
<comment type="catalytic activity">
    <reaction evidence="1">
        <text>ATP + protein L-histidine = ADP + protein N-phospho-L-histidine.</text>
        <dbReference type="EC" id="2.7.13.3"/>
    </reaction>
</comment>
<keyword evidence="5" id="KW-0808">Transferase</keyword>
<dbReference type="InterPro" id="IPR004358">
    <property type="entry name" value="Sig_transdc_His_kin-like_C"/>
</dbReference>
<evidence type="ECO:0000313" key="13">
    <source>
        <dbReference type="EMBL" id="SHH16956.1"/>
    </source>
</evidence>
<evidence type="ECO:0000256" key="6">
    <source>
        <dbReference type="ARBA" id="ARBA00022777"/>
    </source>
</evidence>
<dbReference type="PANTHER" id="PTHR45453">
    <property type="entry name" value="PHOSPHATE REGULON SENSOR PROTEIN PHOR"/>
    <property type="match status" value="1"/>
</dbReference>
<keyword evidence="9" id="KW-0812">Transmembrane</keyword>
<dbReference type="FunFam" id="3.30.565.10:FF:000006">
    <property type="entry name" value="Sensor histidine kinase WalK"/>
    <property type="match status" value="1"/>
</dbReference>
<evidence type="ECO:0000313" key="14">
    <source>
        <dbReference type="Proteomes" id="UP000184447"/>
    </source>
</evidence>
<dbReference type="Gene3D" id="3.30.450.20">
    <property type="entry name" value="PAS domain"/>
    <property type="match status" value="1"/>
</dbReference>
<feature type="transmembrane region" description="Helical" evidence="9">
    <location>
        <begin position="6"/>
        <end position="30"/>
    </location>
</feature>
<dbReference type="SMART" id="SM00387">
    <property type="entry name" value="HATPase_c"/>
    <property type="match status" value="1"/>
</dbReference>
<dbReference type="GO" id="GO:0016036">
    <property type="term" value="P:cellular response to phosphate starvation"/>
    <property type="evidence" value="ECO:0007669"/>
    <property type="project" value="TreeGrafter"/>
</dbReference>
<keyword evidence="9" id="KW-1133">Transmembrane helix</keyword>
<dbReference type="SUPFAM" id="SSF55874">
    <property type="entry name" value="ATPase domain of HSP90 chaperone/DNA topoisomerase II/histidine kinase"/>
    <property type="match status" value="1"/>
</dbReference>
<evidence type="ECO:0000259" key="11">
    <source>
        <dbReference type="PROSITE" id="PS50112"/>
    </source>
</evidence>
<dbReference type="Gene3D" id="1.10.287.130">
    <property type="match status" value="1"/>
</dbReference>
<dbReference type="FunFam" id="1.10.287.130:FF:000001">
    <property type="entry name" value="Two-component sensor histidine kinase"/>
    <property type="match status" value="1"/>
</dbReference>
<dbReference type="Pfam" id="PF16736">
    <property type="entry name" value="sCache_like"/>
    <property type="match status" value="1"/>
</dbReference>
<dbReference type="CDD" id="cd00075">
    <property type="entry name" value="HATPase"/>
    <property type="match status" value="1"/>
</dbReference>
<name>A0A1M5QSX2_9CLOT</name>
<organism evidence="13 14">
    <name type="scientific">Clostridium grantii DSM 8605</name>
    <dbReference type="NCBI Taxonomy" id="1121316"/>
    <lineage>
        <taxon>Bacteria</taxon>
        <taxon>Bacillati</taxon>
        <taxon>Bacillota</taxon>
        <taxon>Clostridia</taxon>
        <taxon>Eubacteriales</taxon>
        <taxon>Clostridiaceae</taxon>
        <taxon>Clostridium</taxon>
    </lineage>
</organism>
<dbReference type="InterPro" id="IPR031967">
    <property type="entry name" value="PhoR_single_Cache-like_dom"/>
</dbReference>
<evidence type="ECO:0000256" key="8">
    <source>
        <dbReference type="ARBA" id="ARBA00023136"/>
    </source>
</evidence>
<evidence type="ECO:0000256" key="9">
    <source>
        <dbReference type="SAM" id="Phobius"/>
    </source>
</evidence>
<dbReference type="PRINTS" id="PR00344">
    <property type="entry name" value="BCTRLSENSOR"/>
</dbReference>
<gene>
    <name evidence="13" type="ORF">SAMN02745207_00268</name>
</gene>
<dbReference type="SMART" id="SM00304">
    <property type="entry name" value="HAMP"/>
    <property type="match status" value="1"/>
</dbReference>
<dbReference type="Gene3D" id="6.10.340.10">
    <property type="match status" value="1"/>
</dbReference>
<dbReference type="SUPFAM" id="SSF47384">
    <property type="entry name" value="Homodimeric domain of signal transducing histidine kinase"/>
    <property type="match status" value="1"/>
</dbReference>
<comment type="subcellular location">
    <subcellularLocation>
        <location evidence="2">Membrane</location>
    </subcellularLocation>
</comment>
<keyword evidence="8 9" id="KW-0472">Membrane</keyword>
<dbReference type="CDD" id="cd00130">
    <property type="entry name" value="PAS"/>
    <property type="match status" value="1"/>
</dbReference>
<evidence type="ECO:0000256" key="3">
    <source>
        <dbReference type="ARBA" id="ARBA00012438"/>
    </source>
</evidence>
<dbReference type="OrthoDB" id="9813151at2"/>
<dbReference type="PROSITE" id="PS50885">
    <property type="entry name" value="HAMP"/>
    <property type="match status" value="1"/>
</dbReference>
<keyword evidence="14" id="KW-1185">Reference proteome</keyword>
<dbReference type="SMART" id="SM00388">
    <property type="entry name" value="HisKA"/>
    <property type="match status" value="1"/>
</dbReference>
<evidence type="ECO:0000256" key="2">
    <source>
        <dbReference type="ARBA" id="ARBA00004370"/>
    </source>
</evidence>
<dbReference type="InterPro" id="IPR036890">
    <property type="entry name" value="HATPase_C_sf"/>
</dbReference>
<dbReference type="Pfam" id="PF13188">
    <property type="entry name" value="PAS_8"/>
    <property type="match status" value="1"/>
</dbReference>
<feature type="transmembrane region" description="Helical" evidence="9">
    <location>
        <begin position="155"/>
        <end position="179"/>
    </location>
</feature>
<dbReference type="InterPro" id="IPR003660">
    <property type="entry name" value="HAMP_dom"/>
</dbReference>
<protein>
    <recommendedName>
        <fullName evidence="3">histidine kinase</fullName>
        <ecNumber evidence="3">2.7.13.3</ecNumber>
    </recommendedName>
</protein>
<keyword evidence="7" id="KW-0902">Two-component regulatory system</keyword>
<dbReference type="SUPFAM" id="SSF158472">
    <property type="entry name" value="HAMP domain-like"/>
    <property type="match status" value="1"/>
</dbReference>
<dbReference type="Pfam" id="PF00512">
    <property type="entry name" value="HisKA"/>
    <property type="match status" value="1"/>
</dbReference>
<dbReference type="AlphaFoldDB" id="A0A1M5QSX2"/>
<evidence type="ECO:0000256" key="7">
    <source>
        <dbReference type="ARBA" id="ARBA00023012"/>
    </source>
</evidence>
<dbReference type="EMBL" id="FQXM01000002">
    <property type="protein sequence ID" value="SHH16956.1"/>
    <property type="molecule type" value="Genomic_DNA"/>
</dbReference>
<dbReference type="InterPro" id="IPR003594">
    <property type="entry name" value="HATPase_dom"/>
</dbReference>
<dbReference type="Pfam" id="PF00672">
    <property type="entry name" value="HAMP"/>
    <property type="match status" value="1"/>
</dbReference>
<dbReference type="CDD" id="cd00082">
    <property type="entry name" value="HisKA"/>
    <property type="match status" value="1"/>
</dbReference>
<dbReference type="CDD" id="cd06225">
    <property type="entry name" value="HAMP"/>
    <property type="match status" value="1"/>
</dbReference>
<dbReference type="GO" id="GO:0000155">
    <property type="term" value="F:phosphorelay sensor kinase activity"/>
    <property type="evidence" value="ECO:0007669"/>
    <property type="project" value="InterPro"/>
</dbReference>
<feature type="domain" description="PAS" evidence="11">
    <location>
        <begin position="233"/>
        <end position="273"/>
    </location>
</feature>
<reference evidence="13 14" key="1">
    <citation type="submission" date="2016-11" db="EMBL/GenBank/DDBJ databases">
        <authorList>
            <person name="Jaros S."/>
            <person name="Januszkiewicz K."/>
            <person name="Wedrychowicz H."/>
        </authorList>
    </citation>
    <scope>NUCLEOTIDE SEQUENCE [LARGE SCALE GENOMIC DNA]</scope>
    <source>
        <strain evidence="13 14">DSM 8605</strain>
    </source>
</reference>
<dbReference type="PANTHER" id="PTHR45453:SF1">
    <property type="entry name" value="PHOSPHATE REGULON SENSOR PROTEIN PHOR"/>
    <property type="match status" value="1"/>
</dbReference>
<dbReference type="InterPro" id="IPR050351">
    <property type="entry name" value="BphY/WalK/GraS-like"/>
</dbReference>
<dbReference type="SMART" id="SM00091">
    <property type="entry name" value="PAS"/>
    <property type="match status" value="1"/>
</dbReference>
<feature type="domain" description="HAMP" evidence="12">
    <location>
        <begin position="176"/>
        <end position="228"/>
    </location>
</feature>
<feature type="domain" description="Histidine kinase" evidence="10">
    <location>
        <begin position="350"/>
        <end position="565"/>
    </location>
</feature>
<keyword evidence="4" id="KW-0597">Phosphoprotein</keyword>
<dbReference type="Gene3D" id="3.30.565.10">
    <property type="entry name" value="Histidine kinase-like ATPase, C-terminal domain"/>
    <property type="match status" value="1"/>
</dbReference>
<dbReference type="RefSeq" id="WP_073336188.1">
    <property type="nucleotide sequence ID" value="NZ_FQXM01000002.1"/>
</dbReference>
<dbReference type="Proteomes" id="UP000184447">
    <property type="component" value="Unassembled WGS sequence"/>
</dbReference>
<dbReference type="InterPro" id="IPR035965">
    <property type="entry name" value="PAS-like_dom_sf"/>
</dbReference>
<dbReference type="InterPro" id="IPR000014">
    <property type="entry name" value="PAS"/>
</dbReference>
<accession>A0A1M5QSX2</accession>
<dbReference type="InterPro" id="IPR036097">
    <property type="entry name" value="HisK_dim/P_sf"/>
</dbReference>
<dbReference type="NCBIfam" id="TIGR00229">
    <property type="entry name" value="sensory_box"/>
    <property type="match status" value="1"/>
</dbReference>
<dbReference type="PROSITE" id="PS50109">
    <property type="entry name" value="HIS_KIN"/>
    <property type="match status" value="1"/>
</dbReference>
<evidence type="ECO:0000256" key="4">
    <source>
        <dbReference type="ARBA" id="ARBA00022553"/>
    </source>
</evidence>
<evidence type="ECO:0000256" key="5">
    <source>
        <dbReference type="ARBA" id="ARBA00022679"/>
    </source>
</evidence>